<dbReference type="SUPFAM" id="SSF56300">
    <property type="entry name" value="Metallo-dependent phosphatases"/>
    <property type="match status" value="1"/>
</dbReference>
<evidence type="ECO:0000313" key="3">
    <source>
        <dbReference type="EMBL" id="ENW04483.1"/>
    </source>
</evidence>
<dbReference type="InterPro" id="IPR019079">
    <property type="entry name" value="Capsule_synth_CapA"/>
</dbReference>
<dbReference type="RefSeq" id="WP_005055305.1">
    <property type="nucleotide sequence ID" value="NZ_KB849759.1"/>
</dbReference>
<name>N9E1Y2_9GAMM</name>
<dbReference type="InterPro" id="IPR029052">
    <property type="entry name" value="Metallo-depent_PP-like"/>
</dbReference>
<dbReference type="SMART" id="SM00854">
    <property type="entry name" value="PGA_cap"/>
    <property type="match status" value="1"/>
</dbReference>
<sequence>MSIPQEIKMMNFLGAEDFQHPIWQTKILVDCSDWILILLILEQIEQGKIGLDDIICDAQVCIAINISVQKTLQDCSLIKLLQYFIFTRNIETKHILVSSLFGNSAQAQLVIFDKAKRYDLNIDFEHKNTLNSIKNLYHLAKAIFALSKVLLDKVFIKQLTLADQRISPISSLLTCEQLDAIVYLSDQQHHYYFSYRHENQSIGFFSLLDHLHRIDHLVPYYHYFHAGLLAPTQKIQAKSDWINIIGDTYFGEYYTKLRKNKGVTDALQTYGYQYSFEKIKQFFNEKDVNIANFEAVFNVEQKSDLEHIKAFILGAEADETLAEFKRIHINTLCLANNHSKDYGEVSLKYTLDQLKQKKIDFVGAGEDQQHAHQYLEIHQGGKVCAIFNGYWHRESAYRDYQFYALGKSSGVACLNAVMFEQIMQYKMKFPDRKIIVICHWGTDFQPIHIEQEKLAHVFTQMGVDLVIGHGAHTIQPIKFLNHKPVIFGIGNAVFNSNGEFDKYHALPYGIITRLNLGEGIVKLYPILTDNLKTFWQPFPVDATQFDQVKSYLTNHLDHKQYLLDQDQLGFYIQIDF</sequence>
<proteinExistence type="inferred from homology"/>
<dbReference type="PATRIC" id="fig|1217649.3.peg.2463"/>
<reference evidence="3 4" key="1">
    <citation type="submission" date="2013-02" db="EMBL/GenBank/DDBJ databases">
        <title>The Genome Sequence of Acinetobacter beijerinckii ANC 3835.</title>
        <authorList>
            <consortium name="The Broad Institute Genome Sequencing Platform"/>
            <consortium name="The Broad Institute Genome Sequencing Center for Infectious Disease"/>
            <person name="Cerqueira G."/>
            <person name="Feldgarden M."/>
            <person name="Courvalin P."/>
            <person name="Perichon B."/>
            <person name="Grillot-Courvalin C."/>
            <person name="Clermont D."/>
            <person name="Rocha E."/>
            <person name="Yoon E.-J."/>
            <person name="Nemec A."/>
            <person name="Walker B."/>
            <person name="Young S.K."/>
            <person name="Zeng Q."/>
            <person name="Gargeya S."/>
            <person name="Fitzgerald M."/>
            <person name="Haas B."/>
            <person name="Abouelleil A."/>
            <person name="Alvarado L."/>
            <person name="Arachchi H.M."/>
            <person name="Berlin A.M."/>
            <person name="Chapman S.B."/>
            <person name="Dewar J."/>
            <person name="Goldberg J."/>
            <person name="Griggs A."/>
            <person name="Gujja S."/>
            <person name="Hansen M."/>
            <person name="Howarth C."/>
            <person name="Imamovic A."/>
            <person name="Larimer J."/>
            <person name="McCowan C."/>
            <person name="Murphy C."/>
            <person name="Neiman D."/>
            <person name="Pearson M."/>
            <person name="Priest M."/>
            <person name="Roberts A."/>
            <person name="Saif S."/>
            <person name="Shea T."/>
            <person name="Sisk P."/>
            <person name="Sykes S."/>
            <person name="Wortman J."/>
            <person name="Nusbaum C."/>
            <person name="Birren B."/>
        </authorList>
    </citation>
    <scope>NUCLEOTIDE SEQUENCE [LARGE SCALE GENOMIC DNA]</scope>
    <source>
        <strain evidence="3 4">ANC 3835</strain>
    </source>
</reference>
<dbReference type="PANTHER" id="PTHR33393">
    <property type="entry name" value="POLYGLUTAMINE SYNTHESIS ACCESSORY PROTEIN RV0574C-RELATED"/>
    <property type="match status" value="1"/>
</dbReference>
<dbReference type="Proteomes" id="UP000018417">
    <property type="component" value="Unassembled WGS sequence"/>
</dbReference>
<dbReference type="EMBL" id="APQK01000013">
    <property type="protein sequence ID" value="ENW04483.1"/>
    <property type="molecule type" value="Genomic_DNA"/>
</dbReference>
<comment type="caution">
    <text evidence="3">The sequence shown here is derived from an EMBL/GenBank/DDBJ whole genome shotgun (WGS) entry which is preliminary data.</text>
</comment>
<dbReference type="HOGENOM" id="CLU_034271_0_0_6"/>
<accession>N9E1Y2</accession>
<evidence type="ECO:0000259" key="2">
    <source>
        <dbReference type="SMART" id="SM00854"/>
    </source>
</evidence>
<dbReference type="Pfam" id="PF09587">
    <property type="entry name" value="PGA_cap"/>
    <property type="match status" value="1"/>
</dbReference>
<dbReference type="InterPro" id="IPR052169">
    <property type="entry name" value="CW_Biosynth-Accessory"/>
</dbReference>
<protein>
    <recommendedName>
        <fullName evidence="2">Capsule synthesis protein CapA domain-containing protein</fullName>
    </recommendedName>
</protein>
<feature type="domain" description="Capsule synthesis protein CapA" evidence="2">
    <location>
        <begin position="241"/>
        <end position="496"/>
    </location>
</feature>
<dbReference type="OrthoDB" id="9810718at2"/>
<evidence type="ECO:0000313" key="4">
    <source>
        <dbReference type="Proteomes" id="UP000018417"/>
    </source>
</evidence>
<organism evidence="3 4">
    <name type="scientific">Acinetobacter beijerinckii ANC 3835</name>
    <dbReference type="NCBI Taxonomy" id="1217649"/>
    <lineage>
        <taxon>Bacteria</taxon>
        <taxon>Pseudomonadati</taxon>
        <taxon>Pseudomonadota</taxon>
        <taxon>Gammaproteobacteria</taxon>
        <taxon>Moraxellales</taxon>
        <taxon>Moraxellaceae</taxon>
        <taxon>Acinetobacter</taxon>
    </lineage>
</organism>
<evidence type="ECO:0000256" key="1">
    <source>
        <dbReference type="ARBA" id="ARBA00005662"/>
    </source>
</evidence>
<gene>
    <name evidence="3" type="ORF">F934_02532</name>
</gene>
<dbReference type="PANTHER" id="PTHR33393:SF13">
    <property type="entry name" value="PGA BIOSYNTHESIS PROTEIN CAPA"/>
    <property type="match status" value="1"/>
</dbReference>
<dbReference type="AlphaFoldDB" id="N9E1Y2"/>
<comment type="similarity">
    <text evidence="1">Belongs to the CapA family.</text>
</comment>